<dbReference type="GO" id="GO:0050909">
    <property type="term" value="P:sensory perception of taste"/>
    <property type="evidence" value="ECO:0007669"/>
    <property type="project" value="UniProtKB-ARBA"/>
</dbReference>
<dbReference type="InParanoid" id="A0A4W6CAF5"/>
<reference evidence="16" key="1">
    <citation type="submission" date="2015-09" db="EMBL/GenBank/DDBJ databases">
        <authorList>
            <person name="Sai Rama Sridatta P."/>
        </authorList>
    </citation>
    <scope>NUCLEOTIDE SEQUENCE [LARGE SCALE GENOMIC DNA]</scope>
</reference>
<evidence type="ECO:0000256" key="9">
    <source>
        <dbReference type="ARBA" id="ARBA00023180"/>
    </source>
</evidence>
<feature type="transmembrane region" description="Helical" evidence="12">
    <location>
        <begin position="772"/>
        <end position="794"/>
    </location>
</feature>
<dbReference type="FunFam" id="2.10.50.30:FF:000004">
    <property type="entry name" value="Taste receptor type 1 member 3-like protein"/>
    <property type="match status" value="1"/>
</dbReference>
<dbReference type="InterPro" id="IPR028082">
    <property type="entry name" value="Peripla_BP_I"/>
</dbReference>
<feature type="domain" description="G-protein coupled receptors family 3 profile" evidence="14">
    <location>
        <begin position="556"/>
        <end position="816"/>
    </location>
</feature>
<dbReference type="InterPro" id="IPR001828">
    <property type="entry name" value="ANF_lig-bd_rcpt"/>
</dbReference>
<dbReference type="GO" id="GO:0005886">
    <property type="term" value="C:plasma membrane"/>
    <property type="evidence" value="ECO:0007669"/>
    <property type="project" value="UniProtKB-SubCell"/>
</dbReference>
<keyword evidence="8" id="KW-0675">Receptor</keyword>
<proteinExistence type="inferred from homology"/>
<sequence>MFLPWFFVSIMSVFHSCSGENGLLRAYSNGDIIIGGLFPLHSKTNRTTTPGPLSCSAYDFQNFLRSQVMIYAIREINQLKVLPNFTIGYDIYDTCGDVSLAIRATLELLRNQSDPQCCLLPAKDQSALPEPKVKVVIGERYSEVSIAVARIVALSSVAQISYASTSEQLSKKLKFPTFLRTISSDEHQTKAIAELVRQFNWKSVAIVGSDDEYGKYGSDRLEYNFQNMKICIEFIEILPGYFSHNSSESHKCLTDLLDKIINSSAEAIILFTKTSNVELIMKAAITHRLNRTWIASDTWSTSSGISAMQGIKLAGQVFGFISKRNEVPGFKDYVISMGNGSSNTILQDYLNHRAICSNQSETENSSITCIANRQPGWVQAMSALKLLTIYFCLCLSPQLLMAVKKANFTVNTTHIFFDANGDPSIGYDIVYWSMNNSTDIKTIGEYWPNGGIKIPHYLISSFFYFPESFNEYYVALILFCPSKVTVYNCSKTCEPGQELRLQHKGCCRECAPCASGEFSPGNGTKCERCGEGQYSSPKKNECWNKSDEFLGWTDPFIIFLCVLGVSGIIISIVFAILFLIYHSTPIVKAVGGYLCFLELFSLLACFCLTFSFVGIPTNLSCMVGLPLFGMVFSLCISCILANLLQILVGFSFDLRIGSWMKKLNQPVAVVTIVSGIQLILCVLWLYYCPPFLHKQMFEKTILYQCNKGCTGYFIAMLTYNAFLALICFLFAFKGKQLPDLYKNASLITTSMLLFLIVWILFIPIYINLIGKYKIAIESAAILISSYSILGFHLAPKCYIMVFRKEINNENAITEYIRKHYEQRGMAVIAICN</sequence>
<evidence type="ECO:0000256" key="8">
    <source>
        <dbReference type="ARBA" id="ARBA00023170"/>
    </source>
</evidence>
<dbReference type="Pfam" id="PF01094">
    <property type="entry name" value="ANF_receptor"/>
    <property type="match status" value="1"/>
</dbReference>
<keyword evidence="10" id="KW-0807">Transducer</keyword>
<keyword evidence="5 12" id="KW-1133">Transmembrane helix</keyword>
<evidence type="ECO:0000256" key="3">
    <source>
        <dbReference type="ARBA" id="ARBA00022692"/>
    </source>
</evidence>
<name>A0A4W6CAF5_LATCA</name>
<evidence type="ECO:0000256" key="6">
    <source>
        <dbReference type="ARBA" id="ARBA00023040"/>
    </source>
</evidence>
<accession>A0A4W6CAF5</accession>
<dbReference type="InterPro" id="IPR017978">
    <property type="entry name" value="GPCR_3_C"/>
</dbReference>
<dbReference type="SUPFAM" id="SSF53822">
    <property type="entry name" value="Periplasmic binding protein-like I"/>
    <property type="match status" value="1"/>
</dbReference>
<organism evidence="15 16">
    <name type="scientific">Lates calcarifer</name>
    <name type="common">Barramundi</name>
    <name type="synonym">Holocentrus calcarifer</name>
    <dbReference type="NCBI Taxonomy" id="8187"/>
    <lineage>
        <taxon>Eukaryota</taxon>
        <taxon>Metazoa</taxon>
        <taxon>Chordata</taxon>
        <taxon>Craniata</taxon>
        <taxon>Vertebrata</taxon>
        <taxon>Euteleostomi</taxon>
        <taxon>Actinopterygii</taxon>
        <taxon>Neopterygii</taxon>
        <taxon>Teleostei</taxon>
        <taxon>Neoteleostei</taxon>
        <taxon>Acanthomorphata</taxon>
        <taxon>Carangaria</taxon>
        <taxon>Carangaria incertae sedis</taxon>
        <taxon>Centropomidae</taxon>
        <taxon>Lates</taxon>
    </lineage>
</organism>
<keyword evidence="6" id="KW-0297">G-protein coupled receptor</keyword>
<evidence type="ECO:0000256" key="5">
    <source>
        <dbReference type="ARBA" id="ARBA00022989"/>
    </source>
</evidence>
<evidence type="ECO:0000256" key="1">
    <source>
        <dbReference type="ARBA" id="ARBA00004651"/>
    </source>
</evidence>
<keyword evidence="16" id="KW-1185">Reference proteome</keyword>
<comment type="similarity">
    <text evidence="11">Belongs to the G-protein coupled receptor 3 family. TAS1R subfamily.</text>
</comment>
<evidence type="ECO:0000256" key="13">
    <source>
        <dbReference type="SAM" id="SignalP"/>
    </source>
</evidence>
<dbReference type="GO" id="GO:0004930">
    <property type="term" value="F:G protein-coupled receptor activity"/>
    <property type="evidence" value="ECO:0007669"/>
    <property type="project" value="UniProtKB-KW"/>
</dbReference>
<protein>
    <recommendedName>
        <fullName evidence="14">G-protein coupled receptors family 3 profile domain-containing protein</fullName>
    </recommendedName>
</protein>
<feature type="transmembrane region" description="Helical" evidence="12">
    <location>
        <begin position="556"/>
        <end position="581"/>
    </location>
</feature>
<comment type="subcellular location">
    <subcellularLocation>
        <location evidence="1">Cell membrane</location>
        <topology evidence="1">Multi-pass membrane protein</topology>
    </subcellularLocation>
</comment>
<feature type="transmembrane region" description="Helical" evidence="12">
    <location>
        <begin position="593"/>
        <end position="615"/>
    </location>
</feature>
<evidence type="ECO:0000313" key="16">
    <source>
        <dbReference type="Proteomes" id="UP000314980"/>
    </source>
</evidence>
<evidence type="ECO:0000256" key="2">
    <source>
        <dbReference type="ARBA" id="ARBA00022475"/>
    </source>
</evidence>
<keyword evidence="4 13" id="KW-0732">Signal</keyword>
<dbReference type="PANTHER" id="PTHR24061">
    <property type="entry name" value="CALCIUM-SENSING RECEPTOR-RELATED"/>
    <property type="match status" value="1"/>
</dbReference>
<dbReference type="AlphaFoldDB" id="A0A4W6CAF5"/>
<dbReference type="InterPro" id="IPR000337">
    <property type="entry name" value="GPCR_3"/>
</dbReference>
<dbReference type="InterPro" id="IPR000068">
    <property type="entry name" value="GPCR_3_Ca_sens_rcpt-rel"/>
</dbReference>
<evidence type="ECO:0000256" key="12">
    <source>
        <dbReference type="SAM" id="Phobius"/>
    </source>
</evidence>
<dbReference type="Pfam" id="PF00003">
    <property type="entry name" value="7tm_3"/>
    <property type="match status" value="1"/>
</dbReference>
<dbReference type="PANTHER" id="PTHR24061:SF422">
    <property type="entry name" value="G-PROTEIN COUPLED RECEPTORS FAMILY 3 PROFILE DOMAIN-CONTAINING PROTEIN"/>
    <property type="match status" value="1"/>
</dbReference>
<dbReference type="Gene3D" id="2.10.50.30">
    <property type="entry name" value="GPCR, family 3, nine cysteines domain"/>
    <property type="match status" value="1"/>
</dbReference>
<dbReference type="Proteomes" id="UP000314980">
    <property type="component" value="Unassembled WGS sequence"/>
</dbReference>
<evidence type="ECO:0000256" key="10">
    <source>
        <dbReference type="ARBA" id="ARBA00023224"/>
    </source>
</evidence>
<dbReference type="FunFam" id="3.40.50.2300:FF:000016">
    <property type="entry name" value="Taste 1 receptor member 2"/>
    <property type="match status" value="1"/>
</dbReference>
<feature type="transmembrane region" description="Helical" evidence="12">
    <location>
        <begin position="666"/>
        <end position="687"/>
    </location>
</feature>
<dbReference type="Gene3D" id="3.40.50.2300">
    <property type="match status" value="4"/>
</dbReference>
<keyword evidence="9" id="KW-0325">Glycoprotein</keyword>
<reference evidence="15" key="3">
    <citation type="submission" date="2025-09" db="UniProtKB">
        <authorList>
            <consortium name="Ensembl"/>
        </authorList>
    </citation>
    <scope>IDENTIFICATION</scope>
</reference>
<keyword evidence="3 12" id="KW-0812">Transmembrane</keyword>
<keyword evidence="2" id="KW-1003">Cell membrane</keyword>
<feature type="transmembrane region" description="Helical" evidence="12">
    <location>
        <begin position="712"/>
        <end position="732"/>
    </location>
</feature>
<feature type="signal peptide" evidence="13">
    <location>
        <begin position="1"/>
        <end position="19"/>
    </location>
</feature>
<reference evidence="15" key="2">
    <citation type="submission" date="2025-08" db="UniProtKB">
        <authorList>
            <consortium name="Ensembl"/>
        </authorList>
    </citation>
    <scope>IDENTIFICATION</scope>
</reference>
<evidence type="ECO:0000313" key="15">
    <source>
        <dbReference type="Ensembl" id="ENSLCAP00010010938.1"/>
    </source>
</evidence>
<dbReference type="PRINTS" id="PR00248">
    <property type="entry name" value="GPCRMGR"/>
</dbReference>
<keyword evidence="7 12" id="KW-0472">Membrane</keyword>
<feature type="transmembrane region" description="Helical" evidence="12">
    <location>
        <begin position="744"/>
        <end position="766"/>
    </location>
</feature>
<evidence type="ECO:0000256" key="4">
    <source>
        <dbReference type="ARBA" id="ARBA00022729"/>
    </source>
</evidence>
<evidence type="ECO:0000256" key="7">
    <source>
        <dbReference type="ARBA" id="ARBA00023136"/>
    </source>
</evidence>
<dbReference type="PROSITE" id="PS50259">
    <property type="entry name" value="G_PROTEIN_RECEP_F3_4"/>
    <property type="match status" value="1"/>
</dbReference>
<feature type="chain" id="PRO_5021353972" description="G-protein coupled receptors family 3 profile domain-containing protein" evidence="13">
    <location>
        <begin position="20"/>
        <end position="832"/>
    </location>
</feature>
<dbReference type="Ensembl" id="ENSLCAT00010011174.1">
    <property type="protein sequence ID" value="ENSLCAP00010010938.1"/>
    <property type="gene ID" value="ENSLCAG00010005193.1"/>
</dbReference>
<evidence type="ECO:0000259" key="14">
    <source>
        <dbReference type="PROSITE" id="PS50259"/>
    </source>
</evidence>
<feature type="transmembrane region" description="Helical" evidence="12">
    <location>
        <begin position="627"/>
        <end position="654"/>
    </location>
</feature>
<evidence type="ECO:0000256" key="11">
    <source>
        <dbReference type="ARBA" id="ARBA00038492"/>
    </source>
</evidence>
<dbReference type="InterPro" id="IPR038550">
    <property type="entry name" value="GPCR_3_9-Cys_sf"/>
</dbReference>
<dbReference type="GeneTree" id="ENSGT00940000158416"/>